<keyword evidence="2" id="KW-0963">Cytoplasm</keyword>
<feature type="compositionally biased region" description="Basic and acidic residues" evidence="5">
    <location>
        <begin position="351"/>
        <end position="365"/>
    </location>
</feature>
<dbReference type="GO" id="GO:0005737">
    <property type="term" value="C:cytoplasm"/>
    <property type="evidence" value="ECO:0007669"/>
    <property type="project" value="UniProtKB-SubCell"/>
</dbReference>
<name>A0A8S9YSE3_9TREM</name>
<comment type="caution">
    <text evidence="6">The sequence shown here is derived from an EMBL/GenBank/DDBJ whole genome shotgun (WGS) entry which is preliminary data.</text>
</comment>
<dbReference type="InterPro" id="IPR002347">
    <property type="entry name" value="SDR_fam"/>
</dbReference>
<dbReference type="GO" id="GO:0004757">
    <property type="term" value="F:sepiapterin reductase (NADP+) activity"/>
    <property type="evidence" value="ECO:0007669"/>
    <property type="project" value="TreeGrafter"/>
</dbReference>
<evidence type="ECO:0000313" key="7">
    <source>
        <dbReference type="Proteomes" id="UP000822476"/>
    </source>
</evidence>
<dbReference type="OrthoDB" id="153074at2759"/>
<dbReference type="InterPro" id="IPR036291">
    <property type="entry name" value="NAD(P)-bd_dom_sf"/>
</dbReference>
<dbReference type="Pfam" id="PF00106">
    <property type="entry name" value="adh_short"/>
    <property type="match status" value="1"/>
</dbReference>
<dbReference type="Proteomes" id="UP000822476">
    <property type="component" value="Unassembled WGS sequence"/>
</dbReference>
<evidence type="ECO:0008006" key="8">
    <source>
        <dbReference type="Google" id="ProtNLM"/>
    </source>
</evidence>
<evidence type="ECO:0000313" key="6">
    <source>
        <dbReference type="EMBL" id="KAF7255950.1"/>
    </source>
</evidence>
<dbReference type="EMBL" id="JTDE01003531">
    <property type="protein sequence ID" value="KAF7255950.1"/>
    <property type="molecule type" value="Genomic_DNA"/>
</dbReference>
<keyword evidence="3" id="KW-0521">NADP</keyword>
<dbReference type="Gene3D" id="3.40.50.720">
    <property type="entry name" value="NAD(P)-binding Rossmann-like Domain"/>
    <property type="match status" value="1"/>
</dbReference>
<dbReference type="PRINTS" id="PR00081">
    <property type="entry name" value="GDHRDH"/>
</dbReference>
<dbReference type="PANTHER" id="PTHR44085">
    <property type="entry name" value="SEPIAPTERIN REDUCTASE"/>
    <property type="match status" value="1"/>
</dbReference>
<sequence length="365" mass="40113">MFLIQPSSLMSSNLHCTCGNERKADVLWSDADCHIVVTGASRGFGRALCLQLVKALTSEPGSAASVTILLMARDLAALQGTRDHMLLTKSYGSQTKLNVLIAQPTLDMNNISVPVVYTALQPLFDVASTNLASGRKQWNLLVHNAATIGNISMRADERVSVTDLEAYYRVNLIAPMVLTGVFLSHFAPFGLPHPPVTVVNISSLAAAQPFPLLSDYCVGKTARQMYLSALAVDRPTVAVFNYSPGPLDTDMYTELSEHHGDPEYKAMTLKNKQLGRLIAPEESARVCVAWLRRRHVSDPLGDTSQIQPRALVCPVHEADYKDIWHGLRLDYYDAVRMESGNRCTADEAQPDTDRLRTDVSKMLDA</sequence>
<keyword evidence="7" id="KW-1185">Reference proteome</keyword>
<dbReference type="GO" id="GO:0006729">
    <property type="term" value="P:tetrahydrobiopterin biosynthetic process"/>
    <property type="evidence" value="ECO:0007669"/>
    <property type="project" value="TreeGrafter"/>
</dbReference>
<protein>
    <recommendedName>
        <fullName evidence="8">Sepiapterin reductase</fullName>
    </recommendedName>
</protein>
<keyword evidence="4" id="KW-0560">Oxidoreductase</keyword>
<accession>A0A8S9YSE3</accession>
<dbReference type="PANTHER" id="PTHR44085:SF2">
    <property type="entry name" value="SEPIAPTERIN REDUCTASE"/>
    <property type="match status" value="1"/>
</dbReference>
<dbReference type="InterPro" id="IPR051721">
    <property type="entry name" value="Biopterin_syn/organic_redct"/>
</dbReference>
<evidence type="ECO:0000256" key="1">
    <source>
        <dbReference type="ARBA" id="ARBA00004496"/>
    </source>
</evidence>
<feature type="region of interest" description="Disordered" evidence="5">
    <location>
        <begin position="343"/>
        <end position="365"/>
    </location>
</feature>
<organism evidence="6 7">
    <name type="scientific">Paragonimus skrjabini miyazakii</name>
    <dbReference type="NCBI Taxonomy" id="59628"/>
    <lineage>
        <taxon>Eukaryota</taxon>
        <taxon>Metazoa</taxon>
        <taxon>Spiralia</taxon>
        <taxon>Lophotrochozoa</taxon>
        <taxon>Platyhelminthes</taxon>
        <taxon>Trematoda</taxon>
        <taxon>Digenea</taxon>
        <taxon>Plagiorchiida</taxon>
        <taxon>Troglotremata</taxon>
        <taxon>Troglotrematidae</taxon>
        <taxon>Paragonimus</taxon>
    </lineage>
</organism>
<dbReference type="AlphaFoldDB" id="A0A8S9YSE3"/>
<comment type="subcellular location">
    <subcellularLocation>
        <location evidence="1">Cytoplasm</location>
    </subcellularLocation>
</comment>
<gene>
    <name evidence="6" type="ORF">EG68_06674</name>
</gene>
<proteinExistence type="predicted"/>
<reference evidence="6" key="1">
    <citation type="submission" date="2019-07" db="EMBL/GenBank/DDBJ databases">
        <title>Annotation for the trematode Paragonimus miyazaki's.</title>
        <authorList>
            <person name="Choi Y.-J."/>
        </authorList>
    </citation>
    <scope>NUCLEOTIDE SEQUENCE</scope>
    <source>
        <strain evidence="6">Japan</strain>
    </source>
</reference>
<dbReference type="SUPFAM" id="SSF51735">
    <property type="entry name" value="NAD(P)-binding Rossmann-fold domains"/>
    <property type="match status" value="1"/>
</dbReference>
<evidence type="ECO:0000256" key="4">
    <source>
        <dbReference type="ARBA" id="ARBA00023002"/>
    </source>
</evidence>
<evidence type="ECO:0000256" key="2">
    <source>
        <dbReference type="ARBA" id="ARBA00022490"/>
    </source>
</evidence>
<evidence type="ECO:0000256" key="5">
    <source>
        <dbReference type="SAM" id="MobiDB-lite"/>
    </source>
</evidence>
<evidence type="ECO:0000256" key="3">
    <source>
        <dbReference type="ARBA" id="ARBA00022857"/>
    </source>
</evidence>